<evidence type="ECO:0000256" key="1">
    <source>
        <dbReference type="SAM" id="Coils"/>
    </source>
</evidence>
<feature type="region of interest" description="Disordered" evidence="2">
    <location>
        <begin position="261"/>
        <end position="288"/>
    </location>
</feature>
<proteinExistence type="predicted"/>
<protein>
    <submittedName>
        <fullName evidence="3">Uncharacterized protein</fullName>
    </submittedName>
</protein>
<dbReference type="Proteomes" id="UP000243217">
    <property type="component" value="Unassembled WGS sequence"/>
</dbReference>
<feature type="coiled-coil region" evidence="1">
    <location>
        <begin position="76"/>
        <end position="250"/>
    </location>
</feature>
<accession>A0A1W0A3J0</accession>
<evidence type="ECO:0000313" key="3">
    <source>
        <dbReference type="EMBL" id="OQS04852.1"/>
    </source>
</evidence>
<dbReference type="EMBL" id="JNBS01000540">
    <property type="protein sequence ID" value="OQS04852.1"/>
    <property type="molecule type" value="Genomic_DNA"/>
</dbReference>
<gene>
    <name evidence="3" type="ORF">THRCLA_02944</name>
</gene>
<keyword evidence="4" id="KW-1185">Reference proteome</keyword>
<keyword evidence="1" id="KW-0175">Coiled coil</keyword>
<name>A0A1W0A3J0_9STRA</name>
<evidence type="ECO:0000256" key="2">
    <source>
        <dbReference type="SAM" id="MobiDB-lite"/>
    </source>
</evidence>
<comment type="caution">
    <text evidence="3">The sequence shown here is derived from an EMBL/GenBank/DDBJ whole genome shotgun (WGS) entry which is preliminary data.</text>
</comment>
<dbReference type="AlphaFoldDB" id="A0A1W0A3J0"/>
<sequence>MASNNEVDKNENVQQKLAAVLAEVEEQRYLLESAAANGKLLAEKYFVLEMERDALAIRCERLMKAVVLEPDSPPQQQTAIQKCIDLEQRLHTYEREKETHEDMLASQEQEIVFWRTKAMSCMKEHTQLKEAYEQLEKEHEMNVHAKNHLSTIAKRIQIERDELMGQVRDLTSRIADLSERDARWTMANDIKQQKIQRLEATVAELEEINAALEEAKREMQRKVVDRQHDVEHMKDTIDGLKRSLGSMEQEYQILLGKTAMAAPNKDEEPTEATPLVPRKKSSPPKPPRQTTIVWAWSTICGVIGSVLQQVHDFAMGIVNYASRSYHSLTD</sequence>
<evidence type="ECO:0000313" key="4">
    <source>
        <dbReference type="Proteomes" id="UP000243217"/>
    </source>
</evidence>
<dbReference type="OrthoDB" id="69934at2759"/>
<organism evidence="3 4">
    <name type="scientific">Thraustotheca clavata</name>
    <dbReference type="NCBI Taxonomy" id="74557"/>
    <lineage>
        <taxon>Eukaryota</taxon>
        <taxon>Sar</taxon>
        <taxon>Stramenopiles</taxon>
        <taxon>Oomycota</taxon>
        <taxon>Saprolegniomycetes</taxon>
        <taxon>Saprolegniales</taxon>
        <taxon>Achlyaceae</taxon>
        <taxon>Thraustotheca</taxon>
    </lineage>
</organism>
<reference evidence="3 4" key="1">
    <citation type="journal article" date="2014" name="Genome Biol. Evol.">
        <title>The secreted proteins of Achlya hypogyna and Thraustotheca clavata identify the ancestral oomycete secretome and reveal gene acquisitions by horizontal gene transfer.</title>
        <authorList>
            <person name="Misner I."/>
            <person name="Blouin N."/>
            <person name="Leonard G."/>
            <person name="Richards T.A."/>
            <person name="Lane C.E."/>
        </authorList>
    </citation>
    <scope>NUCLEOTIDE SEQUENCE [LARGE SCALE GENOMIC DNA]</scope>
    <source>
        <strain evidence="3 4">ATCC 34112</strain>
    </source>
</reference>